<feature type="domain" description="Complement component 3 CUB" evidence="3">
    <location>
        <begin position="516"/>
        <end position="548"/>
    </location>
</feature>
<dbReference type="RefSeq" id="XP_004829593.1">
    <property type="nucleotide sequence ID" value="XM_004829536.1"/>
</dbReference>
<dbReference type="OrthoDB" id="364817at2759"/>
<keyword evidence="2" id="KW-1133">Transmembrane helix</keyword>
<keyword evidence="2" id="KW-0472">Membrane</keyword>
<evidence type="ECO:0000259" key="3">
    <source>
        <dbReference type="Pfam" id="PF21406"/>
    </source>
</evidence>
<feature type="transmembrane region" description="Helical" evidence="2">
    <location>
        <begin position="88"/>
        <end position="108"/>
    </location>
</feature>
<evidence type="ECO:0000313" key="4">
    <source>
        <dbReference type="EMBL" id="AFZ79927.1"/>
    </source>
</evidence>
<evidence type="ECO:0000313" key="5">
    <source>
        <dbReference type="Proteomes" id="UP000031512"/>
    </source>
</evidence>
<name>L0AWG9_THEEQ</name>
<dbReference type="AlphaFoldDB" id="L0AWG9"/>
<keyword evidence="5" id="KW-1185">Reference proteome</keyword>
<reference evidence="4 5" key="1">
    <citation type="journal article" date="2012" name="BMC Genomics">
        <title>Comparative genomic analysis and phylogenetic position of Theileria equi.</title>
        <authorList>
            <person name="Kappmeyer L.S."/>
            <person name="Thiagarajan M."/>
            <person name="Herndon D.R."/>
            <person name="Ramsay J.D."/>
            <person name="Caler E."/>
            <person name="Djikeng A."/>
            <person name="Gillespie J.J."/>
            <person name="Lau A.O."/>
            <person name="Roalson E.H."/>
            <person name="Silva J.C."/>
            <person name="Silva M.G."/>
            <person name="Suarez C.E."/>
            <person name="Ueti M.W."/>
            <person name="Nene V.M."/>
            <person name="Mealey R.H."/>
            <person name="Knowles D.P."/>
            <person name="Brayton K.A."/>
        </authorList>
    </citation>
    <scope>NUCLEOTIDE SEQUENCE [LARGE SCALE GENOMIC DNA]</scope>
    <source>
        <strain evidence="4 5">WA</strain>
    </source>
</reference>
<dbReference type="Pfam" id="PF04385">
    <property type="entry name" value="FAINT"/>
    <property type="match status" value="1"/>
</dbReference>
<feature type="region of interest" description="Disordered" evidence="1">
    <location>
        <begin position="466"/>
        <end position="498"/>
    </location>
</feature>
<feature type="transmembrane region" description="Helical" evidence="2">
    <location>
        <begin position="146"/>
        <end position="167"/>
    </location>
</feature>
<keyword evidence="2" id="KW-0812">Transmembrane</keyword>
<dbReference type="GeneID" id="15807169"/>
<dbReference type="KEGG" id="beq:BEWA_027760"/>
<evidence type="ECO:0000256" key="2">
    <source>
        <dbReference type="SAM" id="Phobius"/>
    </source>
</evidence>
<evidence type="ECO:0000256" key="1">
    <source>
        <dbReference type="SAM" id="MobiDB-lite"/>
    </source>
</evidence>
<feature type="transmembrane region" description="Helical" evidence="2">
    <location>
        <begin position="58"/>
        <end position="76"/>
    </location>
</feature>
<feature type="transmembrane region" description="Helical" evidence="2">
    <location>
        <begin position="261"/>
        <end position="281"/>
    </location>
</feature>
<sequence length="1117" mass="123470">MSTMTETDKGNTNQKVASFMVGFALAQVPRLAVSAGKFSAVRFRISSSYIPLFLNQMIISYRIAALLGTMVMNGLILGSPTFKDSLNIVSSICTSLMPLCYAVTLVTFYTGGDEGYITAYYWGIVLTSFMYGCSVVSVTTLASSEIAAYLAAIPAASIVSSSYHLSFVKFGNKCRLQNINYWVVVWQIITAIGLAVIAAGIWIPAYGGEQINSGSGGDDDFSTGWNLSKSPLFLAAFGYGLQYAFYPAIAPYKLAGIQKGFYISLILLYTGAIPPAILLYLKEAKKGPDRKWENRDAAWHYAWFLFALEVTCAYIFTIILHYPDGFIARTLRNSTILLTLVIVLYDMCVHTTRGIGSNGASRQTKSGKGKNRQMATLNTLLYSIMQLIFAFMGNGYLKTYRLAEKDPANWPTAHYGFWKSLGYWCGCSTKCACKNLLTAFTTDVRGSIVEKKEFLYIVYADEADNIRKPPKTKNPKPGDNKEGKAHKLKEEKSRADQAEHGELNADGESGANAAPLDPPHLGQNEVQREEVPAADLSDQAPDTESETKMLLGAQSGILTGKIYGIISGKMRSFSLLSIAFFVGFCYCIPPNSKGSGGNATQNSREVNPASQVQRVVQQIPQEKQTVPSTNVGAPTPAATVIKTVELDLKDVDRKIFLATESSESGLVEKTFTVKVKESHRLTEVYELNVPVWKSDSPNKHCTLATVHFEGENPMLASLSLNQGFVYLKNKDGKWVAVSKEDYDAALTNMKARASLPEAKAVELDVSDVDGNVFVVKEETVEGVPLKTVTPKEGHHISSVVDGEKEVWKGADKEHGQKVMIYYDGESPASVVVNFVKADGTKPWKYHNLQDNKWNVVNKQVNENFVKELMKKAPQFPPPKDPKTLDLSSLADSRYKTVDLSIDGVPARVYVVGPKEDINKVECSEKEVWKAPDATGGGNRYNVASGQKCTCCITFLQDTSTNMAVVDINDGNVLREIFKFDRDEWKKATNYPQDIAALKTYTDPPAKFTLDISSPKEDGERFKLVKEEKNGVTTQLFATKQGHLIQKVMDGKMDVYTVPRDQVCYLCEIHSKGTSKLLRIHSHKDYKIEFQCYESAGSGWKVVERQYFGGKLENMQRD</sequence>
<dbReference type="Gene3D" id="2.60.120.1540">
    <property type="match status" value="1"/>
</dbReference>
<feature type="transmembrane region" description="Helical" evidence="2">
    <location>
        <begin position="232"/>
        <end position="249"/>
    </location>
</feature>
<dbReference type="VEuPathDB" id="PiroplasmaDB:BEWA_027760"/>
<accession>L0AWG9</accession>
<dbReference type="Pfam" id="PF21406">
    <property type="entry name" value="C3_CUB1"/>
    <property type="match status" value="1"/>
</dbReference>
<feature type="compositionally biased region" description="Basic and acidic residues" evidence="1">
    <location>
        <begin position="476"/>
        <end position="498"/>
    </location>
</feature>
<dbReference type="InterPro" id="IPR049466">
    <property type="entry name" value="C3_CUB1"/>
</dbReference>
<feature type="transmembrane region" description="Helical" evidence="2">
    <location>
        <begin position="120"/>
        <end position="139"/>
    </location>
</feature>
<organism evidence="4 5">
    <name type="scientific">Theileria equi strain WA</name>
    <dbReference type="NCBI Taxonomy" id="1537102"/>
    <lineage>
        <taxon>Eukaryota</taxon>
        <taxon>Sar</taxon>
        <taxon>Alveolata</taxon>
        <taxon>Apicomplexa</taxon>
        <taxon>Aconoidasida</taxon>
        <taxon>Piroplasmida</taxon>
        <taxon>Theileriidae</taxon>
        <taxon>Theileria</taxon>
    </lineage>
</organism>
<feature type="transmembrane region" description="Helical" evidence="2">
    <location>
        <begin position="377"/>
        <end position="397"/>
    </location>
</feature>
<feature type="region of interest" description="Disordered" evidence="1">
    <location>
        <begin position="503"/>
        <end position="522"/>
    </location>
</feature>
<proteinExistence type="predicted"/>
<gene>
    <name evidence="4" type="ORF">BEWA_027760</name>
</gene>
<dbReference type="Proteomes" id="UP000031512">
    <property type="component" value="Chromosome 1"/>
</dbReference>
<dbReference type="STRING" id="1537102.L0AWG9"/>
<feature type="transmembrane region" description="Helical" evidence="2">
    <location>
        <begin position="179"/>
        <end position="203"/>
    </location>
</feature>
<dbReference type="EMBL" id="CP001669">
    <property type="protein sequence ID" value="AFZ79927.1"/>
    <property type="molecule type" value="Genomic_DNA"/>
</dbReference>
<protein>
    <recommendedName>
        <fullName evidence="3">Complement component 3 CUB domain-containing protein</fullName>
    </recommendedName>
</protein>
<feature type="transmembrane region" description="Helical" evidence="2">
    <location>
        <begin position="301"/>
        <end position="322"/>
    </location>
</feature>
<dbReference type="InterPro" id="IPR007480">
    <property type="entry name" value="DUF529"/>
</dbReference>